<dbReference type="InterPro" id="IPR010987">
    <property type="entry name" value="Glutathione-S-Trfase_C-like"/>
</dbReference>
<evidence type="ECO:0000259" key="3">
    <source>
        <dbReference type="PROSITE" id="PS50405"/>
    </source>
</evidence>
<dbReference type="CDD" id="cd12108">
    <property type="entry name" value="Hr-like"/>
    <property type="match status" value="1"/>
</dbReference>
<accession>A0A176WRF6</accession>
<feature type="domain" description="GST C-terminal" evidence="3">
    <location>
        <begin position="155"/>
        <end position="293"/>
    </location>
</feature>
<evidence type="ECO:0008006" key="6">
    <source>
        <dbReference type="Google" id="ProtNLM"/>
    </source>
</evidence>
<dbReference type="InterPro" id="IPR036249">
    <property type="entry name" value="Thioredoxin-like_sf"/>
</dbReference>
<dbReference type="Gene3D" id="1.20.120.520">
    <property type="entry name" value="nmb1532 protein domain like"/>
    <property type="match status" value="1"/>
</dbReference>
<dbReference type="EMBL" id="LVLJ01000267">
    <property type="protein sequence ID" value="OAE35105.1"/>
    <property type="molecule type" value="Genomic_DNA"/>
</dbReference>
<dbReference type="CDD" id="cd00570">
    <property type="entry name" value="GST_N_family"/>
    <property type="match status" value="1"/>
</dbReference>
<dbReference type="Gene3D" id="1.20.1050.10">
    <property type="match status" value="1"/>
</dbReference>
<dbReference type="AlphaFoldDB" id="A0A176WRF6"/>
<dbReference type="InterPro" id="IPR036282">
    <property type="entry name" value="Glutathione-S-Trfase_C_sf"/>
</dbReference>
<organism evidence="4 5">
    <name type="scientific">Marchantia polymorpha subsp. ruderalis</name>
    <dbReference type="NCBI Taxonomy" id="1480154"/>
    <lineage>
        <taxon>Eukaryota</taxon>
        <taxon>Viridiplantae</taxon>
        <taxon>Streptophyta</taxon>
        <taxon>Embryophyta</taxon>
        <taxon>Marchantiophyta</taxon>
        <taxon>Marchantiopsida</taxon>
        <taxon>Marchantiidae</taxon>
        <taxon>Marchantiales</taxon>
        <taxon>Marchantiaceae</taxon>
        <taxon>Marchantia</taxon>
    </lineage>
</organism>
<dbReference type="Pfam" id="PF13417">
    <property type="entry name" value="GST_N_3"/>
    <property type="match status" value="1"/>
</dbReference>
<feature type="compositionally biased region" description="Low complexity" evidence="1">
    <location>
        <begin position="21"/>
        <end position="34"/>
    </location>
</feature>
<dbReference type="PANTHER" id="PTHR35739">
    <property type="entry name" value="OS01G0861700 PROTEIN"/>
    <property type="match status" value="1"/>
</dbReference>
<feature type="region of interest" description="Disordered" evidence="1">
    <location>
        <begin position="1"/>
        <end position="42"/>
    </location>
</feature>
<evidence type="ECO:0000313" key="5">
    <source>
        <dbReference type="Proteomes" id="UP000077202"/>
    </source>
</evidence>
<keyword evidence="5" id="KW-1185">Reference proteome</keyword>
<evidence type="ECO:0000259" key="2">
    <source>
        <dbReference type="PROSITE" id="PS50404"/>
    </source>
</evidence>
<protein>
    <recommendedName>
        <fullName evidence="6">Hemerythrin-like domain-containing protein</fullName>
    </recommendedName>
</protein>
<dbReference type="CDD" id="cd00299">
    <property type="entry name" value="GST_C_family"/>
    <property type="match status" value="1"/>
</dbReference>
<dbReference type="PROSITE" id="PS50404">
    <property type="entry name" value="GST_NTER"/>
    <property type="match status" value="1"/>
</dbReference>
<dbReference type="Pfam" id="PF16865">
    <property type="entry name" value="GST_C_5"/>
    <property type="match status" value="1"/>
</dbReference>
<reference evidence="4" key="1">
    <citation type="submission" date="2016-03" db="EMBL/GenBank/DDBJ databases">
        <title>Mechanisms controlling the formation of the plant cell surface in tip-growing cells are functionally conserved among land plants.</title>
        <authorList>
            <person name="Honkanen S."/>
            <person name="Jones V.A."/>
            <person name="Morieri G."/>
            <person name="Champion C."/>
            <person name="Hetherington A.J."/>
            <person name="Kelly S."/>
            <person name="Saint-Marcoux D."/>
            <person name="Proust H."/>
            <person name="Prescott H."/>
            <person name="Dolan L."/>
        </authorList>
    </citation>
    <scope>NUCLEOTIDE SEQUENCE [LARGE SCALE GENOMIC DNA]</scope>
    <source>
        <tissue evidence="4">Whole gametophyte</tissue>
    </source>
</reference>
<dbReference type="InterPro" id="IPR004045">
    <property type="entry name" value="Glutathione_S-Trfase_N"/>
</dbReference>
<dbReference type="Gene3D" id="3.40.30.10">
    <property type="entry name" value="Glutaredoxin"/>
    <property type="match status" value="1"/>
</dbReference>
<dbReference type="InterPro" id="IPR012312">
    <property type="entry name" value="Hemerythrin-like"/>
</dbReference>
<dbReference type="Proteomes" id="UP000077202">
    <property type="component" value="Unassembled WGS sequence"/>
</dbReference>
<proteinExistence type="predicted"/>
<name>A0A176WRF6_MARPO</name>
<comment type="caution">
    <text evidence="4">The sequence shown here is derived from an EMBL/GenBank/DDBJ whole genome shotgun (WGS) entry which is preliminary data.</text>
</comment>
<dbReference type="Pfam" id="PF01814">
    <property type="entry name" value="Hemerythrin"/>
    <property type="match status" value="1"/>
</dbReference>
<sequence length="556" mass="62645">MGSCWSRDADAEEHEWKTEIPKASAVAPASDSPSTQSPTKSAPAVVVAMPLPMQKKIQIQEEQEIKEVKSLRLYGDPMCPLTMQILLALRYKDVHYECSWLDKEWTQKQEWAARNGSELKLAVLQHGRDKISGSPDAILQYIESSFPDKPLVPQGEYVAKKVEEWTAYLRDTLGPLVSQLLYDGEPSIQEELAPELDLALAKVNGGLQKFYGDGPCFFGEQFTMADVLLIPTLALLDPLKEFRGIGICSAYISLLAYKRNMHSLPVYAAAKVTPEALNKYVATKLEQRAPPPLLILMLMQHRSILWHFNKLVLLVDELLKGVQSKANYSPAIGIPQLKRLWKGYGRLVEVLQEHAQMEERVIFPAIEHYNPGVTQEANADHGRDLPITNGIREEIKSLVSLDQGTADYSESLVNLATRLRTLQVSFLFTLYGELSFAQASMNTEEHFQEEEKEFLPLLDSAAFGKEQVEPMVTHCLGVMESSHGHLLPFFLSGLNAQDMYQYMMVLHKSLAESKPSLFTRMLHVVRNADDEFQDVRRIVQERFSTFSPFKMTTAGA</sequence>
<gene>
    <name evidence="4" type="ORF">AXG93_763s1390</name>
</gene>
<evidence type="ECO:0000313" key="4">
    <source>
        <dbReference type="EMBL" id="OAE35105.1"/>
    </source>
</evidence>
<dbReference type="SUPFAM" id="SSF47616">
    <property type="entry name" value="GST C-terminal domain-like"/>
    <property type="match status" value="1"/>
</dbReference>
<dbReference type="SUPFAM" id="SSF52833">
    <property type="entry name" value="Thioredoxin-like"/>
    <property type="match status" value="1"/>
</dbReference>
<dbReference type="PANTHER" id="PTHR35739:SF1">
    <property type="entry name" value="OS01G0861700 PROTEIN"/>
    <property type="match status" value="1"/>
</dbReference>
<dbReference type="InterPro" id="IPR041695">
    <property type="entry name" value="GST_C_5"/>
</dbReference>
<evidence type="ECO:0000256" key="1">
    <source>
        <dbReference type="SAM" id="MobiDB-lite"/>
    </source>
</evidence>
<feature type="domain" description="GST N-terminal" evidence="2">
    <location>
        <begin position="69"/>
        <end position="150"/>
    </location>
</feature>
<dbReference type="PROSITE" id="PS50405">
    <property type="entry name" value="GST_CTER"/>
    <property type="match status" value="1"/>
</dbReference>